<feature type="domain" description="ChsH2 C-terminal OB-fold" evidence="1">
    <location>
        <begin position="48"/>
        <end position="111"/>
    </location>
</feature>
<name>A0A7C5XR77_9CREN</name>
<sequence>MKISPARIWREKGSRYRLEGSKCKKCGRIFYPPKPSCPYCSCRETEIVELPKRGRVISWTIEHIVSEGYREYAPIIIGLIELENGVKVIAPIVDVNDNEVYEGMEVEAVLRKIYEDGDEGIIVYGVKFIPCDKH</sequence>
<evidence type="ECO:0000259" key="2">
    <source>
        <dbReference type="Pfam" id="PF12172"/>
    </source>
</evidence>
<dbReference type="Pfam" id="PF12172">
    <property type="entry name" value="zf-ChsH2"/>
    <property type="match status" value="1"/>
</dbReference>
<dbReference type="PANTHER" id="PTHR34075">
    <property type="entry name" value="BLR3430 PROTEIN"/>
    <property type="match status" value="1"/>
</dbReference>
<protein>
    <submittedName>
        <fullName evidence="3">Zn-ribbon domain-containing OB-fold protein</fullName>
    </submittedName>
</protein>
<dbReference type="SUPFAM" id="SSF50249">
    <property type="entry name" value="Nucleic acid-binding proteins"/>
    <property type="match status" value="1"/>
</dbReference>
<dbReference type="EMBL" id="DRZI01000355">
    <property type="protein sequence ID" value="HHP82645.1"/>
    <property type="molecule type" value="Genomic_DNA"/>
</dbReference>
<gene>
    <name evidence="3" type="ORF">ENM84_08310</name>
</gene>
<accession>A0A7C5XR77</accession>
<proteinExistence type="predicted"/>
<evidence type="ECO:0000259" key="1">
    <source>
        <dbReference type="Pfam" id="PF01796"/>
    </source>
</evidence>
<dbReference type="InterPro" id="IPR002878">
    <property type="entry name" value="ChsH2_C"/>
</dbReference>
<dbReference type="PANTHER" id="PTHR34075:SF5">
    <property type="entry name" value="BLR3430 PROTEIN"/>
    <property type="match status" value="1"/>
</dbReference>
<dbReference type="InterPro" id="IPR022002">
    <property type="entry name" value="ChsH2_Znr"/>
</dbReference>
<dbReference type="InterPro" id="IPR052513">
    <property type="entry name" value="Thioester_dehydratase-like"/>
</dbReference>
<dbReference type="AlphaFoldDB" id="A0A7C5XR77"/>
<dbReference type="Gene3D" id="6.10.30.10">
    <property type="match status" value="1"/>
</dbReference>
<dbReference type="Pfam" id="PF01796">
    <property type="entry name" value="OB_ChsH2_C"/>
    <property type="match status" value="1"/>
</dbReference>
<feature type="domain" description="ChsH2 rubredoxin-like zinc ribbon" evidence="2">
    <location>
        <begin position="10"/>
        <end position="41"/>
    </location>
</feature>
<reference evidence="3" key="1">
    <citation type="journal article" date="2020" name="mSystems">
        <title>Genome- and Community-Level Interaction Insights into Carbon Utilization and Element Cycling Functions of Hydrothermarchaeota in Hydrothermal Sediment.</title>
        <authorList>
            <person name="Zhou Z."/>
            <person name="Liu Y."/>
            <person name="Xu W."/>
            <person name="Pan J."/>
            <person name="Luo Z.H."/>
            <person name="Li M."/>
        </authorList>
    </citation>
    <scope>NUCLEOTIDE SEQUENCE [LARGE SCALE GENOMIC DNA]</scope>
    <source>
        <strain evidence="3">SpSt-1121</strain>
    </source>
</reference>
<evidence type="ECO:0000313" key="3">
    <source>
        <dbReference type="EMBL" id="HHP82645.1"/>
    </source>
</evidence>
<dbReference type="InterPro" id="IPR012340">
    <property type="entry name" value="NA-bd_OB-fold"/>
</dbReference>
<organism evidence="3">
    <name type="scientific">Ignisphaera aggregans</name>
    <dbReference type="NCBI Taxonomy" id="334771"/>
    <lineage>
        <taxon>Archaea</taxon>
        <taxon>Thermoproteota</taxon>
        <taxon>Thermoprotei</taxon>
        <taxon>Desulfurococcales</taxon>
        <taxon>Desulfurococcaceae</taxon>
        <taxon>Ignisphaera</taxon>
    </lineage>
</organism>
<comment type="caution">
    <text evidence="3">The sequence shown here is derived from an EMBL/GenBank/DDBJ whole genome shotgun (WGS) entry which is preliminary data.</text>
</comment>